<evidence type="ECO:0000259" key="1">
    <source>
        <dbReference type="PROSITE" id="PS51819"/>
    </source>
</evidence>
<protein>
    <submittedName>
        <fullName evidence="2">Hydroxylase</fullName>
    </submittedName>
</protein>
<dbReference type="InterPro" id="IPR041581">
    <property type="entry name" value="Glyoxalase_6"/>
</dbReference>
<gene>
    <name evidence="2" type="ORF">Sru01_42360</name>
</gene>
<dbReference type="EMBL" id="BOOU01000056">
    <property type="protein sequence ID" value="GII79254.1"/>
    <property type="molecule type" value="Genomic_DNA"/>
</dbReference>
<organism evidence="2 3">
    <name type="scientific">Sphaerisporangium rufum</name>
    <dbReference type="NCBI Taxonomy" id="1381558"/>
    <lineage>
        <taxon>Bacteria</taxon>
        <taxon>Bacillati</taxon>
        <taxon>Actinomycetota</taxon>
        <taxon>Actinomycetes</taxon>
        <taxon>Streptosporangiales</taxon>
        <taxon>Streptosporangiaceae</taxon>
        <taxon>Sphaerisporangium</taxon>
    </lineage>
</organism>
<feature type="domain" description="VOC" evidence="1">
    <location>
        <begin position="10"/>
        <end position="125"/>
    </location>
</feature>
<comment type="caution">
    <text evidence="2">The sequence shown here is derived from an EMBL/GenBank/DDBJ whole genome shotgun (WGS) entry which is preliminary data.</text>
</comment>
<dbReference type="InterPro" id="IPR029068">
    <property type="entry name" value="Glyas_Bleomycin-R_OHBP_Dase"/>
</dbReference>
<dbReference type="InterPro" id="IPR037523">
    <property type="entry name" value="VOC_core"/>
</dbReference>
<dbReference type="PANTHER" id="PTHR33993:SF14">
    <property type="entry name" value="GB|AAF24581.1"/>
    <property type="match status" value="1"/>
</dbReference>
<name>A0A919R3Y5_9ACTN</name>
<accession>A0A919R3Y5</accession>
<dbReference type="InterPro" id="IPR004360">
    <property type="entry name" value="Glyas_Fos-R_dOase_dom"/>
</dbReference>
<proteinExistence type="predicted"/>
<evidence type="ECO:0000313" key="3">
    <source>
        <dbReference type="Proteomes" id="UP000655287"/>
    </source>
</evidence>
<keyword evidence="3" id="KW-1185">Reference proteome</keyword>
<feature type="domain" description="VOC" evidence="1">
    <location>
        <begin position="139"/>
        <end position="259"/>
    </location>
</feature>
<evidence type="ECO:0000313" key="2">
    <source>
        <dbReference type="EMBL" id="GII79254.1"/>
    </source>
</evidence>
<reference evidence="2" key="1">
    <citation type="submission" date="2021-01" db="EMBL/GenBank/DDBJ databases">
        <title>Whole genome shotgun sequence of Sphaerisporangium rufum NBRC 109079.</title>
        <authorList>
            <person name="Komaki H."/>
            <person name="Tamura T."/>
        </authorList>
    </citation>
    <scope>NUCLEOTIDE SEQUENCE</scope>
    <source>
        <strain evidence="2">NBRC 109079</strain>
    </source>
</reference>
<dbReference type="PROSITE" id="PS51819">
    <property type="entry name" value="VOC"/>
    <property type="match status" value="2"/>
</dbReference>
<dbReference type="Pfam" id="PF18029">
    <property type="entry name" value="Glyoxalase_6"/>
    <property type="match status" value="1"/>
</dbReference>
<dbReference type="PANTHER" id="PTHR33993">
    <property type="entry name" value="GLYOXALASE-RELATED"/>
    <property type="match status" value="1"/>
</dbReference>
<dbReference type="RefSeq" id="WP_203989127.1">
    <property type="nucleotide sequence ID" value="NZ_BOOU01000056.1"/>
</dbReference>
<dbReference type="AlphaFoldDB" id="A0A919R3Y5"/>
<dbReference type="Proteomes" id="UP000655287">
    <property type="component" value="Unassembled WGS sequence"/>
</dbReference>
<dbReference type="InterPro" id="IPR052164">
    <property type="entry name" value="Anthracycline_SecMetBiosynth"/>
</dbReference>
<dbReference type="CDD" id="cd07247">
    <property type="entry name" value="SgaA_N_like"/>
    <property type="match status" value="1"/>
</dbReference>
<dbReference type="Pfam" id="PF00903">
    <property type="entry name" value="Glyoxalase"/>
    <property type="match status" value="1"/>
</dbReference>
<dbReference type="Gene3D" id="3.10.180.10">
    <property type="entry name" value="2,3-Dihydroxybiphenyl 1,2-Dioxygenase, domain 1"/>
    <property type="match status" value="2"/>
</dbReference>
<sequence length="259" mass="27033">MPARTGHRPGVPCWTDLASPDVAASVAFYERLFGWRAEFDPRPEAGGYGLFRLRDKPVAGIGAIFGTPAAAGWNTYLATEDAETIAGLVKEAGGLVRTGPMQVFDDGTMAVFEDPAGAVFMVWQAGRHFGAQLVDEPVAPGRFELLTRDPAGAEAFYPAVFGWSGRGTTEPARADRADRAAGWSLDGQAVAGLGPADGVLPAGESARWLVHFTVADCDATAAAAERAGATVLRAPQDRGGDRRAVLADPLGAAFGLLAH</sequence>
<dbReference type="SUPFAM" id="SSF54593">
    <property type="entry name" value="Glyoxalase/Bleomycin resistance protein/Dihydroxybiphenyl dioxygenase"/>
    <property type="match status" value="2"/>
</dbReference>